<name>A0A8S4A574_9EUPU</name>
<reference evidence="4" key="1">
    <citation type="submission" date="2021-04" db="EMBL/GenBank/DDBJ databases">
        <authorList>
            <consortium name="Molecular Ecology Group"/>
        </authorList>
    </citation>
    <scope>NUCLEOTIDE SEQUENCE</scope>
</reference>
<evidence type="ECO:0000256" key="1">
    <source>
        <dbReference type="ARBA" id="ARBA00022468"/>
    </source>
</evidence>
<dbReference type="OrthoDB" id="10061772at2759"/>
<protein>
    <recommendedName>
        <fullName evidence="3">Rho-GAP domain-containing protein</fullName>
    </recommendedName>
</protein>
<dbReference type="InterPro" id="IPR000198">
    <property type="entry name" value="RhoGAP_dom"/>
</dbReference>
<dbReference type="GO" id="GO:0005737">
    <property type="term" value="C:cytoplasm"/>
    <property type="evidence" value="ECO:0007669"/>
    <property type="project" value="TreeGrafter"/>
</dbReference>
<dbReference type="GO" id="GO:0051056">
    <property type="term" value="P:regulation of small GTPase mediated signal transduction"/>
    <property type="evidence" value="ECO:0007669"/>
    <property type="project" value="TreeGrafter"/>
</dbReference>
<feature type="domain" description="Rho-GAP" evidence="3">
    <location>
        <begin position="85"/>
        <end position="279"/>
    </location>
</feature>
<dbReference type="Proteomes" id="UP000678393">
    <property type="component" value="Unassembled WGS sequence"/>
</dbReference>
<dbReference type="SMART" id="SM00324">
    <property type="entry name" value="RhoGAP"/>
    <property type="match status" value="1"/>
</dbReference>
<accession>A0A8S4A574</accession>
<gene>
    <name evidence="4" type="ORF">CUNI_LOCUS21006</name>
</gene>
<evidence type="ECO:0000313" key="4">
    <source>
        <dbReference type="EMBL" id="CAG5135448.1"/>
    </source>
</evidence>
<keyword evidence="5" id="KW-1185">Reference proteome</keyword>
<evidence type="ECO:0000259" key="3">
    <source>
        <dbReference type="PROSITE" id="PS50238"/>
    </source>
</evidence>
<evidence type="ECO:0000313" key="5">
    <source>
        <dbReference type="Proteomes" id="UP000678393"/>
    </source>
</evidence>
<dbReference type="PANTHER" id="PTHR14963">
    <property type="entry name" value="RHO GTPASE ACTIVATING PROTEIN 18,19-RELATED"/>
    <property type="match status" value="1"/>
</dbReference>
<keyword evidence="1" id="KW-0343">GTPase activation</keyword>
<dbReference type="GO" id="GO:0007165">
    <property type="term" value="P:signal transduction"/>
    <property type="evidence" value="ECO:0007669"/>
    <property type="project" value="InterPro"/>
</dbReference>
<feature type="region of interest" description="Disordered" evidence="2">
    <location>
        <begin position="432"/>
        <end position="482"/>
    </location>
</feature>
<dbReference type="PANTHER" id="PTHR14963:SF7">
    <property type="entry name" value="RHO GTPASE-ACTIVATING PROTEIN 19"/>
    <property type="match status" value="1"/>
</dbReference>
<dbReference type="AlphaFoldDB" id="A0A8S4A574"/>
<dbReference type="GO" id="GO:0005096">
    <property type="term" value="F:GTPase activator activity"/>
    <property type="evidence" value="ECO:0007669"/>
    <property type="project" value="UniProtKB-KW"/>
</dbReference>
<organism evidence="4 5">
    <name type="scientific">Candidula unifasciata</name>
    <dbReference type="NCBI Taxonomy" id="100452"/>
    <lineage>
        <taxon>Eukaryota</taxon>
        <taxon>Metazoa</taxon>
        <taxon>Spiralia</taxon>
        <taxon>Lophotrochozoa</taxon>
        <taxon>Mollusca</taxon>
        <taxon>Gastropoda</taxon>
        <taxon>Heterobranchia</taxon>
        <taxon>Euthyneura</taxon>
        <taxon>Panpulmonata</taxon>
        <taxon>Eupulmonata</taxon>
        <taxon>Stylommatophora</taxon>
        <taxon>Helicina</taxon>
        <taxon>Helicoidea</taxon>
        <taxon>Geomitridae</taxon>
        <taxon>Candidula</taxon>
    </lineage>
</organism>
<feature type="non-terminal residue" evidence="4">
    <location>
        <position position="1"/>
    </location>
</feature>
<proteinExistence type="predicted"/>
<feature type="region of interest" description="Disordered" evidence="2">
    <location>
        <begin position="353"/>
        <end position="420"/>
    </location>
</feature>
<dbReference type="SUPFAM" id="SSF48350">
    <property type="entry name" value="GTPase activation domain, GAP"/>
    <property type="match status" value="1"/>
</dbReference>
<dbReference type="PROSITE" id="PS50238">
    <property type="entry name" value="RHOGAP"/>
    <property type="match status" value="1"/>
</dbReference>
<dbReference type="Gene3D" id="1.10.555.10">
    <property type="entry name" value="Rho GTPase activation protein"/>
    <property type="match status" value="1"/>
</dbReference>
<dbReference type="Pfam" id="PF00620">
    <property type="entry name" value="RhoGAP"/>
    <property type="match status" value="1"/>
</dbReference>
<sequence>MALMTPAQLQTLEEKYVMRTIRCVPEKFIEMCHMHLAFLLDLSGDKLEVLLSEEDEHKKKKHSLASIGVGVFKKKEKPLSGFFGLPLTDAGVYLTVPLINFLKLEENVCKEGIFRKPGNKSRINTLRELLISHGRNICIDASVYTAYDVACVLKEFLRELPEPLLTERHMEAHRQVIDLGKHAKTQEEISRYNQKKLSALQLLMLLLPLPVQKLTLQLLELLRHIANRVETKMTPSTLGTIFAPIFFVDRSVEGTELCSQASHMAPAVCFMIENVDNLFHAPRELIVDLAHYWNAQASPNDENVPVSDQIKHLGGRTVNTTVCYIDRELSRCDVASHTQAELASLLAHVQSLPNTPSNMKLKKQVMKNSSTPLSSKKQGRSTSLSASIKKRLPSLGRSKNKNEEILRASSSSTFNIDPKLDQMETPTMRELLESPVHHCQQGRSRERSSRSRRRYRSVSENTDSSADSECSPPKQECKGVSSCGTVSFTGRDKNCCIDNITNKEQICDRTNKPAVPKILGHVKDSCTTPQSRKCLSPKNRFHQLENEISYVPHVMAKRITAPLTPKRDNIQVTKPRPITGSW</sequence>
<evidence type="ECO:0000256" key="2">
    <source>
        <dbReference type="SAM" id="MobiDB-lite"/>
    </source>
</evidence>
<comment type="caution">
    <text evidence="4">The sequence shown here is derived from an EMBL/GenBank/DDBJ whole genome shotgun (WGS) entry which is preliminary data.</text>
</comment>
<feature type="compositionally biased region" description="Polar residues" evidence="2">
    <location>
        <begin position="366"/>
        <end position="386"/>
    </location>
</feature>
<dbReference type="InterPro" id="IPR008936">
    <property type="entry name" value="Rho_GTPase_activation_prot"/>
</dbReference>
<dbReference type="EMBL" id="CAJHNH020008301">
    <property type="protein sequence ID" value="CAG5135448.1"/>
    <property type="molecule type" value="Genomic_DNA"/>
</dbReference>